<gene>
    <name evidence="2" type="ORF">PUN28_003267</name>
</gene>
<name>A0AAW2GLZ0_9HYME</name>
<evidence type="ECO:0000256" key="1">
    <source>
        <dbReference type="SAM" id="MobiDB-lite"/>
    </source>
</evidence>
<organism evidence="2 3">
    <name type="scientific">Cardiocondyla obscurior</name>
    <dbReference type="NCBI Taxonomy" id="286306"/>
    <lineage>
        <taxon>Eukaryota</taxon>
        <taxon>Metazoa</taxon>
        <taxon>Ecdysozoa</taxon>
        <taxon>Arthropoda</taxon>
        <taxon>Hexapoda</taxon>
        <taxon>Insecta</taxon>
        <taxon>Pterygota</taxon>
        <taxon>Neoptera</taxon>
        <taxon>Endopterygota</taxon>
        <taxon>Hymenoptera</taxon>
        <taxon>Apocrita</taxon>
        <taxon>Aculeata</taxon>
        <taxon>Formicoidea</taxon>
        <taxon>Formicidae</taxon>
        <taxon>Myrmicinae</taxon>
        <taxon>Cardiocondyla</taxon>
    </lineage>
</organism>
<dbReference type="EMBL" id="JADYXP020000003">
    <property type="protein sequence ID" value="KAL0127889.1"/>
    <property type="molecule type" value="Genomic_DNA"/>
</dbReference>
<feature type="compositionally biased region" description="Basic and acidic residues" evidence="1">
    <location>
        <begin position="125"/>
        <end position="138"/>
    </location>
</feature>
<reference evidence="2 3" key="1">
    <citation type="submission" date="2023-03" db="EMBL/GenBank/DDBJ databases">
        <title>High recombination rates correlate with genetic variation in Cardiocondyla obscurior ants.</title>
        <authorList>
            <person name="Errbii M."/>
        </authorList>
    </citation>
    <scope>NUCLEOTIDE SEQUENCE [LARGE SCALE GENOMIC DNA]</scope>
    <source>
        <strain evidence="2">Alpha-2009</strain>
        <tissue evidence="2">Whole body</tissue>
    </source>
</reference>
<keyword evidence="3" id="KW-1185">Reference proteome</keyword>
<comment type="caution">
    <text evidence="2">The sequence shown here is derived from an EMBL/GenBank/DDBJ whole genome shotgun (WGS) entry which is preliminary data.</text>
</comment>
<dbReference type="AlphaFoldDB" id="A0AAW2GLZ0"/>
<feature type="region of interest" description="Disordered" evidence="1">
    <location>
        <begin position="95"/>
        <end position="150"/>
    </location>
</feature>
<dbReference type="Proteomes" id="UP001430953">
    <property type="component" value="Unassembled WGS sequence"/>
</dbReference>
<protein>
    <submittedName>
        <fullName evidence="2">Uncharacterized protein</fullName>
    </submittedName>
</protein>
<feature type="compositionally biased region" description="Low complexity" evidence="1">
    <location>
        <begin position="140"/>
        <end position="150"/>
    </location>
</feature>
<accession>A0AAW2GLZ0</accession>
<evidence type="ECO:0000313" key="2">
    <source>
        <dbReference type="EMBL" id="KAL0127889.1"/>
    </source>
</evidence>
<sequence>MPVVLSPSGEVILFRVTSSRAKGWHVRRDTSVREIDPRRSRRGSRNFRLHPLANGSITRNSLAHRRVGDATLPRPSVSRVFLSFRCKLALWHIHPPPPPSSSSSSPSSSPSPSPPSSSLLTANDRSTDCPTKTDRLPRETTTAATDADAATAVPTVVTFVHHPREQHYQ</sequence>
<evidence type="ECO:0000313" key="3">
    <source>
        <dbReference type="Proteomes" id="UP001430953"/>
    </source>
</evidence>
<proteinExistence type="predicted"/>